<reference evidence="2" key="1">
    <citation type="submission" date="2018-05" db="EMBL/GenBank/DDBJ databases">
        <authorList>
            <person name="Lanie J.A."/>
            <person name="Ng W.-L."/>
            <person name="Kazmierczak K.M."/>
            <person name="Andrzejewski T.M."/>
            <person name="Davidsen T.M."/>
            <person name="Wayne K.J."/>
            <person name="Tettelin H."/>
            <person name="Glass J.I."/>
            <person name="Rusch D."/>
            <person name="Podicherti R."/>
            <person name="Tsui H.-C.T."/>
            <person name="Winkler M.E."/>
        </authorList>
    </citation>
    <scope>NUCLEOTIDE SEQUENCE</scope>
</reference>
<feature type="non-terminal residue" evidence="2">
    <location>
        <position position="1"/>
    </location>
</feature>
<dbReference type="EMBL" id="UINC01034395">
    <property type="protein sequence ID" value="SVB25172.1"/>
    <property type="molecule type" value="Genomic_DNA"/>
</dbReference>
<name>A0A382CH85_9ZZZZ</name>
<feature type="compositionally biased region" description="Basic residues" evidence="1">
    <location>
        <begin position="1"/>
        <end position="17"/>
    </location>
</feature>
<evidence type="ECO:0000256" key="1">
    <source>
        <dbReference type="SAM" id="MobiDB-lite"/>
    </source>
</evidence>
<feature type="non-terminal residue" evidence="2">
    <location>
        <position position="91"/>
    </location>
</feature>
<feature type="region of interest" description="Disordered" evidence="1">
    <location>
        <begin position="1"/>
        <end position="26"/>
    </location>
</feature>
<protein>
    <submittedName>
        <fullName evidence="2">Uncharacterized protein</fullName>
    </submittedName>
</protein>
<organism evidence="2">
    <name type="scientific">marine metagenome</name>
    <dbReference type="NCBI Taxonomy" id="408172"/>
    <lineage>
        <taxon>unclassified sequences</taxon>
        <taxon>metagenomes</taxon>
        <taxon>ecological metagenomes</taxon>
    </lineage>
</organism>
<proteinExistence type="predicted"/>
<evidence type="ECO:0000313" key="2">
    <source>
        <dbReference type="EMBL" id="SVB25172.1"/>
    </source>
</evidence>
<gene>
    <name evidence="2" type="ORF">METZ01_LOCUS178026</name>
</gene>
<accession>A0A382CH85</accession>
<sequence length="91" mass="10642">MSNKPLSRRNFFKGRKTSRPELKRLNPNWPTKRVAKLIRNNLKKNYPIYHPPKVDEISPVLPTSNSTQTLRDVNWDMGAARHLLCRTMFGP</sequence>
<dbReference type="AlphaFoldDB" id="A0A382CH85"/>